<evidence type="ECO:0000313" key="5">
    <source>
        <dbReference type="EMBL" id="GHB00126.1"/>
    </source>
</evidence>
<gene>
    <name evidence="5" type="ORF">GCM10009069_23690</name>
</gene>
<feature type="chain" id="PRO_5035205867" description="AB hydrolase-1 domain-containing protein" evidence="3">
    <location>
        <begin position="30"/>
        <end position="304"/>
    </location>
</feature>
<dbReference type="InterPro" id="IPR000073">
    <property type="entry name" value="AB_hydrolase_1"/>
</dbReference>
<dbReference type="EMBL" id="BMZH01000010">
    <property type="protein sequence ID" value="GHB00126.1"/>
    <property type="molecule type" value="Genomic_DNA"/>
</dbReference>
<evidence type="ECO:0000259" key="4">
    <source>
        <dbReference type="Pfam" id="PF12697"/>
    </source>
</evidence>
<dbReference type="AlphaFoldDB" id="A0A8J3G2W7"/>
<evidence type="ECO:0000313" key="6">
    <source>
        <dbReference type="Proteomes" id="UP000634004"/>
    </source>
</evidence>
<dbReference type="Gene3D" id="3.40.50.1820">
    <property type="entry name" value="alpha/beta hydrolase"/>
    <property type="match status" value="1"/>
</dbReference>
<accession>A0A8J3G2W7</accession>
<reference evidence="5" key="1">
    <citation type="journal article" date="2014" name="Int. J. Syst. Evol. Microbiol.">
        <title>Complete genome sequence of Corynebacterium casei LMG S-19264T (=DSM 44701T), isolated from a smear-ripened cheese.</title>
        <authorList>
            <consortium name="US DOE Joint Genome Institute (JGI-PGF)"/>
            <person name="Walter F."/>
            <person name="Albersmeier A."/>
            <person name="Kalinowski J."/>
            <person name="Ruckert C."/>
        </authorList>
    </citation>
    <scope>NUCLEOTIDE SEQUENCE</scope>
    <source>
        <strain evidence="5">KCTC 32513</strain>
    </source>
</reference>
<dbReference type="GO" id="GO:0052689">
    <property type="term" value="F:carboxylic ester hydrolase activity"/>
    <property type="evidence" value="ECO:0007669"/>
    <property type="project" value="UniProtKB-ARBA"/>
</dbReference>
<evidence type="ECO:0000256" key="1">
    <source>
        <dbReference type="ARBA" id="ARBA00022801"/>
    </source>
</evidence>
<dbReference type="SUPFAM" id="SSF53474">
    <property type="entry name" value="alpha/beta-Hydrolases"/>
    <property type="match status" value="1"/>
</dbReference>
<keyword evidence="6" id="KW-1185">Reference proteome</keyword>
<dbReference type="Proteomes" id="UP000634004">
    <property type="component" value="Unassembled WGS sequence"/>
</dbReference>
<dbReference type="PROSITE" id="PS51257">
    <property type="entry name" value="PROKAR_LIPOPROTEIN"/>
    <property type="match status" value="1"/>
</dbReference>
<dbReference type="PANTHER" id="PTHR22946">
    <property type="entry name" value="DIENELACTONE HYDROLASE DOMAIN-CONTAINING PROTEIN-RELATED"/>
    <property type="match status" value="1"/>
</dbReference>
<keyword evidence="3" id="KW-0732">Signal</keyword>
<protein>
    <recommendedName>
        <fullName evidence="4">AB hydrolase-1 domain-containing protein</fullName>
    </recommendedName>
</protein>
<dbReference type="Pfam" id="PF12697">
    <property type="entry name" value="Abhydrolase_6"/>
    <property type="match status" value="1"/>
</dbReference>
<organism evidence="5 6">
    <name type="scientific">Algimonas arctica</name>
    <dbReference type="NCBI Taxonomy" id="1479486"/>
    <lineage>
        <taxon>Bacteria</taxon>
        <taxon>Pseudomonadati</taxon>
        <taxon>Pseudomonadota</taxon>
        <taxon>Alphaproteobacteria</taxon>
        <taxon>Maricaulales</taxon>
        <taxon>Robiginitomaculaceae</taxon>
        <taxon>Algimonas</taxon>
    </lineage>
</organism>
<feature type="signal peptide" evidence="3">
    <location>
        <begin position="1"/>
        <end position="29"/>
    </location>
</feature>
<comment type="caution">
    <text evidence="5">The sequence shown here is derived from an EMBL/GenBank/DDBJ whole genome shotgun (WGS) entry which is preliminary data.</text>
</comment>
<dbReference type="InterPro" id="IPR050261">
    <property type="entry name" value="FrsA_esterase"/>
</dbReference>
<reference evidence="5" key="2">
    <citation type="submission" date="2020-09" db="EMBL/GenBank/DDBJ databases">
        <authorList>
            <person name="Sun Q."/>
            <person name="Kim S."/>
        </authorList>
    </citation>
    <scope>NUCLEOTIDE SEQUENCE</scope>
    <source>
        <strain evidence="5">KCTC 32513</strain>
    </source>
</reference>
<proteinExistence type="inferred from homology"/>
<keyword evidence="1" id="KW-0378">Hydrolase</keyword>
<dbReference type="InterPro" id="IPR029058">
    <property type="entry name" value="AB_hydrolase_fold"/>
</dbReference>
<comment type="similarity">
    <text evidence="2">Belongs to the AB hydrolase superfamily. FUS2 hydrolase family.</text>
</comment>
<sequence length="304" mass="32260">MNMKPTLLCSAFGLAALSLAGCVSSSTLASDPLQRDPVAIDTANPPVLAEVNFDSEGDRLNGILYQANGLGPHPTVVLLHGYPGNEKNLDLAQSLRRAGYNVLFFHYRGAWGSGGDFSFTHVVEDVASAVTFLRQNADDYRVDPDRLLIIGHSMGGFAALQGAAHDEALKCVAGIAPADFGRVADIMMADADFARGIAAGADALPMLNGWSGEALSADLNTNREAYSLVDLAPALNGKSVLLIAGDTDTTLSPEVFHTPLVEAYSAQPDITLTHAVIPGDHSFSWSRFELTDRVLNWAQTCEST</sequence>
<evidence type="ECO:0000256" key="2">
    <source>
        <dbReference type="ARBA" id="ARBA00038115"/>
    </source>
</evidence>
<feature type="domain" description="AB hydrolase-1" evidence="4">
    <location>
        <begin position="76"/>
        <end position="284"/>
    </location>
</feature>
<evidence type="ECO:0000256" key="3">
    <source>
        <dbReference type="SAM" id="SignalP"/>
    </source>
</evidence>
<name>A0A8J3G2W7_9PROT</name>
<dbReference type="PANTHER" id="PTHR22946:SF9">
    <property type="entry name" value="POLYKETIDE TRANSFERASE AF380"/>
    <property type="match status" value="1"/>
</dbReference>
<dbReference type="RefSeq" id="WP_373299095.1">
    <property type="nucleotide sequence ID" value="NZ_BMZH01000010.1"/>
</dbReference>